<evidence type="ECO:0000256" key="9">
    <source>
        <dbReference type="ARBA" id="ARBA00023136"/>
    </source>
</evidence>
<keyword evidence="8" id="KW-0342">GTP-binding</keyword>
<keyword evidence="7 11" id="KW-1133">Transmembrane helix</keyword>
<evidence type="ECO:0000256" key="7">
    <source>
        <dbReference type="ARBA" id="ARBA00022989"/>
    </source>
</evidence>
<comment type="similarity">
    <text evidence="2">Belongs to the SRP receptor beta subunit family.</text>
</comment>
<keyword evidence="13" id="KW-1185">Reference proteome</keyword>
<dbReference type="InterPro" id="IPR019009">
    <property type="entry name" value="SRP_receptor_beta_su"/>
</dbReference>
<dbReference type="Gene3D" id="3.40.50.300">
    <property type="entry name" value="P-loop containing nucleotide triphosphate hydrolases"/>
    <property type="match status" value="1"/>
</dbReference>
<evidence type="ECO:0000256" key="11">
    <source>
        <dbReference type="SAM" id="Phobius"/>
    </source>
</evidence>
<evidence type="ECO:0000313" key="12">
    <source>
        <dbReference type="EMBL" id="KAK0511362.1"/>
    </source>
</evidence>
<reference evidence="12" key="1">
    <citation type="submission" date="2023-03" db="EMBL/GenBank/DDBJ databases">
        <title>Complete genome of Cladonia borealis.</title>
        <authorList>
            <person name="Park H."/>
        </authorList>
    </citation>
    <scope>NUCLEOTIDE SEQUENCE</scope>
    <source>
        <strain evidence="12">ANT050790</strain>
    </source>
</reference>
<sequence>MAWTSSHSWLASLMAPTPLALTIGVLLVLSIPLFLHFVIYRSTTSTTLPTFLLVGPSGSGKTSLLTLFERGQPATTRTSQTPLTVELSLPLTTPAASSQYRSAADPSTQFHKKFLLADTPGHGKLRHHAFDTIIKPQNLKGIIFMVDAADISTSTSTTGAAGNEALRQTAEYLHDLLLLLQKRANTKTSRAPPDIPVLIAANKLDLFTALPAPLVKSALETEITNVRNSRGKGLLDSGIGMDDIAGGAGEEREWLGEGGEGKFTFGQMEESNVQVSVVGWNVVGAEGPDVQGWWAWVGENL</sequence>
<keyword evidence="10" id="KW-0675">Receptor</keyword>
<comment type="caution">
    <text evidence="12">The sequence shown here is derived from an EMBL/GenBank/DDBJ whole genome shotgun (WGS) entry which is preliminary data.</text>
</comment>
<dbReference type="GO" id="GO:0005789">
    <property type="term" value="C:endoplasmic reticulum membrane"/>
    <property type="evidence" value="ECO:0007669"/>
    <property type="project" value="UniProtKB-SubCell"/>
</dbReference>
<protein>
    <recommendedName>
        <fullName evidence="3">Signal recognition particle receptor subunit beta</fullName>
    </recommendedName>
</protein>
<dbReference type="SUPFAM" id="SSF52540">
    <property type="entry name" value="P-loop containing nucleoside triphosphate hydrolases"/>
    <property type="match status" value="1"/>
</dbReference>
<name>A0AA39V0V3_9LECA</name>
<proteinExistence type="inferred from homology"/>
<evidence type="ECO:0000256" key="2">
    <source>
        <dbReference type="ARBA" id="ARBA00005619"/>
    </source>
</evidence>
<keyword evidence="9 11" id="KW-0472">Membrane</keyword>
<evidence type="ECO:0000256" key="10">
    <source>
        <dbReference type="ARBA" id="ARBA00023170"/>
    </source>
</evidence>
<evidence type="ECO:0000256" key="3">
    <source>
        <dbReference type="ARBA" id="ARBA00020256"/>
    </source>
</evidence>
<comment type="subcellular location">
    <subcellularLocation>
        <location evidence="1">Endoplasmic reticulum membrane</location>
        <topology evidence="1">Single-pass membrane protein</topology>
    </subcellularLocation>
</comment>
<dbReference type="Proteomes" id="UP001166286">
    <property type="component" value="Unassembled WGS sequence"/>
</dbReference>
<dbReference type="AlphaFoldDB" id="A0AA39V0V3"/>
<evidence type="ECO:0000256" key="8">
    <source>
        <dbReference type="ARBA" id="ARBA00023134"/>
    </source>
</evidence>
<keyword evidence="5" id="KW-0547">Nucleotide-binding</keyword>
<accession>A0AA39V0V3</accession>
<dbReference type="EMBL" id="JAFEKC020000013">
    <property type="protein sequence ID" value="KAK0511362.1"/>
    <property type="molecule type" value="Genomic_DNA"/>
</dbReference>
<evidence type="ECO:0000256" key="4">
    <source>
        <dbReference type="ARBA" id="ARBA00022692"/>
    </source>
</evidence>
<evidence type="ECO:0000256" key="6">
    <source>
        <dbReference type="ARBA" id="ARBA00022824"/>
    </source>
</evidence>
<evidence type="ECO:0000256" key="1">
    <source>
        <dbReference type="ARBA" id="ARBA00004389"/>
    </source>
</evidence>
<feature type="transmembrane region" description="Helical" evidence="11">
    <location>
        <begin position="20"/>
        <end position="40"/>
    </location>
</feature>
<organism evidence="12 13">
    <name type="scientific">Cladonia borealis</name>
    <dbReference type="NCBI Taxonomy" id="184061"/>
    <lineage>
        <taxon>Eukaryota</taxon>
        <taxon>Fungi</taxon>
        <taxon>Dikarya</taxon>
        <taxon>Ascomycota</taxon>
        <taxon>Pezizomycotina</taxon>
        <taxon>Lecanoromycetes</taxon>
        <taxon>OSLEUM clade</taxon>
        <taxon>Lecanoromycetidae</taxon>
        <taxon>Lecanorales</taxon>
        <taxon>Lecanorineae</taxon>
        <taxon>Cladoniaceae</taxon>
        <taxon>Cladonia</taxon>
    </lineage>
</organism>
<dbReference type="GO" id="GO:0005525">
    <property type="term" value="F:GTP binding"/>
    <property type="evidence" value="ECO:0007669"/>
    <property type="project" value="UniProtKB-KW"/>
</dbReference>
<gene>
    <name evidence="12" type="ORF">JMJ35_005935</name>
</gene>
<dbReference type="InterPro" id="IPR027417">
    <property type="entry name" value="P-loop_NTPase"/>
</dbReference>
<evidence type="ECO:0000256" key="5">
    <source>
        <dbReference type="ARBA" id="ARBA00022741"/>
    </source>
</evidence>
<evidence type="ECO:0000313" key="13">
    <source>
        <dbReference type="Proteomes" id="UP001166286"/>
    </source>
</evidence>
<dbReference type="Pfam" id="PF09439">
    <property type="entry name" value="SRPRB"/>
    <property type="match status" value="1"/>
</dbReference>
<keyword evidence="4 11" id="KW-0812">Transmembrane</keyword>
<keyword evidence="6" id="KW-0256">Endoplasmic reticulum</keyword>